<feature type="region of interest" description="Disordered" evidence="1">
    <location>
        <begin position="297"/>
        <end position="339"/>
    </location>
</feature>
<dbReference type="CDD" id="cd17738">
    <property type="entry name" value="BRCT_TopBP1_rpt7"/>
    <property type="match status" value="1"/>
</dbReference>
<dbReference type="InterPro" id="IPR044254">
    <property type="entry name" value="At4g02110-like"/>
</dbReference>
<sequence>MTPTDAPARPARAFAATTTTMTSPASLVVEFGEPFLHSCVISLRGLTSVPRATVSELAKAIAHHGGAVVMDDDGGDAAVAVRGEVTHAAVEDASATLGDAERNARVVSAEWIRACLSAKTLLDVDSNVLYVPPRSVAGLEAFKDCVVCVTGYNGQRRRDVETMVKVLGGTYQKVFDRGVTHLVAFEFSGAKWERARGWTTAKIVNHRWLEECVRRWARVDEAAFGLRSGKEEDELANAVPDSEDEDGVEDATRKELSVVPDSMGTTTTSTMMTARANASSADANAFTSQLETAPLTLSAKKKVQTPSAVKEDNKRSASKSASKGAAWRSPDWVEEERRGARVAVSKRSRIDPKYKEALQGNCTQPEDMFHGLVGSPDDVEKAFGGRYAPNNAWFSFFEDAEAEPLTDAPNVDEFCTLLASGRGRVENEDNETRMARIRNGEIRFDVFDQGISERQEEEILREGNGLCMRTLYSGTVILLDESLRNDCEGIIKFVDDLEMQQKQGPLGAWIQAMIRVETAKQPVVGERVRAGADALLTTFLTYMHLAHSFQGTDYAQLFNGDGSFASADKVITLPARKPGNLAGVVLAPVDRTVRDVVAGYYELLAGPSEPDPTQRPASQLVPSGIGEEEDEERVNEEEPVMAPVEDFAPEQEERVENQAPEPERRGRDASKASTSKDSMTKTTRKTATTTTNVVAKAAKAPSKPKTKPTVTKAATPAFATKAYVALSGFSSVDIKKYSTLVRRLGAILCSGHEWEPSTTHVVFGARGSRSIKFLAGAISGAHLVDESFLVECASAGKIVDVRDKHLWRGGRGAEMGVIDAQATKHWSTVAPHSAFKGLSIALLPFEPSAKIDRAMLDVVLRAGGASLSSVSSKGDVCLTQAEVPDIVITDHADVRTPTAVPRLAPLIDACAGGVLVVTPEFFKSWISTPGALLDAHCLFGASASTSENDAVIDALSKRGACVTVAAPAAPASPHVDDVNTTKTKTKNAQPTKAKARQTPARAEKPAEQAVLLSQRQTRAKRAENAPLAERVGKRRRALKDSN</sequence>
<accession>A0A7S0KMH4</accession>
<dbReference type="EMBL" id="HBEW01005982">
    <property type="protein sequence ID" value="CAD8584705.1"/>
    <property type="molecule type" value="Transcribed_RNA"/>
</dbReference>
<name>A0A7S0KMH4_9CHLO</name>
<feature type="compositionally biased region" description="Basic residues" evidence="1">
    <location>
        <begin position="1032"/>
        <end position="1042"/>
    </location>
</feature>
<feature type="compositionally biased region" description="Basic and acidic residues" evidence="1">
    <location>
        <begin position="651"/>
        <end position="670"/>
    </location>
</feature>
<feature type="domain" description="BRCT" evidence="2">
    <location>
        <begin position="713"/>
        <end position="806"/>
    </location>
</feature>
<dbReference type="Pfam" id="PF00533">
    <property type="entry name" value="BRCT"/>
    <property type="match status" value="1"/>
</dbReference>
<evidence type="ECO:0000313" key="3">
    <source>
        <dbReference type="EMBL" id="CAD8584705.1"/>
    </source>
</evidence>
<dbReference type="InterPro" id="IPR036420">
    <property type="entry name" value="BRCT_dom_sf"/>
</dbReference>
<protein>
    <recommendedName>
        <fullName evidence="2">BRCT domain-containing protein</fullName>
    </recommendedName>
</protein>
<organism evidence="3">
    <name type="scientific">Ostreococcus mediterraneus</name>
    <dbReference type="NCBI Taxonomy" id="1486918"/>
    <lineage>
        <taxon>Eukaryota</taxon>
        <taxon>Viridiplantae</taxon>
        <taxon>Chlorophyta</taxon>
        <taxon>Mamiellophyceae</taxon>
        <taxon>Mamiellales</taxon>
        <taxon>Bathycoccaceae</taxon>
        <taxon>Ostreococcus</taxon>
    </lineage>
</organism>
<feature type="compositionally biased region" description="Acidic residues" evidence="1">
    <location>
        <begin position="232"/>
        <end position="249"/>
    </location>
</feature>
<feature type="compositionally biased region" description="Low complexity" evidence="1">
    <location>
        <begin position="685"/>
        <end position="709"/>
    </location>
</feature>
<feature type="region of interest" description="Disordered" evidence="1">
    <location>
        <begin position="232"/>
        <end position="255"/>
    </location>
</feature>
<evidence type="ECO:0000259" key="2">
    <source>
        <dbReference type="PROSITE" id="PS50172"/>
    </source>
</evidence>
<dbReference type="SMART" id="SM00292">
    <property type="entry name" value="BRCT"/>
    <property type="match status" value="3"/>
</dbReference>
<feature type="region of interest" description="Disordered" evidence="1">
    <location>
        <begin position="604"/>
        <end position="709"/>
    </location>
</feature>
<reference evidence="3" key="1">
    <citation type="submission" date="2021-01" db="EMBL/GenBank/DDBJ databases">
        <authorList>
            <person name="Corre E."/>
            <person name="Pelletier E."/>
            <person name="Niang G."/>
            <person name="Scheremetjew M."/>
            <person name="Finn R."/>
            <person name="Kale V."/>
            <person name="Holt S."/>
            <person name="Cochrane G."/>
            <person name="Meng A."/>
            <person name="Brown T."/>
            <person name="Cohen L."/>
        </authorList>
    </citation>
    <scope>NUCLEOTIDE SEQUENCE</scope>
    <source>
        <strain evidence="3">Clade-D-RCC2572</strain>
    </source>
</reference>
<feature type="domain" description="BRCT" evidence="2">
    <location>
        <begin position="137"/>
        <end position="226"/>
    </location>
</feature>
<dbReference type="Gene3D" id="3.40.50.10190">
    <property type="entry name" value="BRCT domain"/>
    <property type="match status" value="3"/>
</dbReference>
<dbReference type="PANTHER" id="PTHR47181:SF2">
    <property type="entry name" value="BRCA1 C TERMINUS DOMAIN CONTAINING PROTEIN, EXPRESSED"/>
    <property type="match status" value="1"/>
</dbReference>
<dbReference type="PROSITE" id="PS50172">
    <property type="entry name" value="BRCT"/>
    <property type="match status" value="3"/>
</dbReference>
<feature type="compositionally biased region" description="Acidic residues" evidence="1">
    <location>
        <begin position="626"/>
        <end position="639"/>
    </location>
</feature>
<proteinExistence type="predicted"/>
<dbReference type="SUPFAM" id="SSF52113">
    <property type="entry name" value="BRCT domain"/>
    <property type="match status" value="3"/>
</dbReference>
<dbReference type="PANTHER" id="PTHR47181">
    <property type="entry name" value="BRCA1 C TERMINUS DOMAIN CONTAINING PROTEIN, EXPRESSED"/>
    <property type="match status" value="1"/>
</dbReference>
<feature type="domain" description="BRCT" evidence="2">
    <location>
        <begin position="31"/>
        <end position="129"/>
    </location>
</feature>
<gene>
    <name evidence="3" type="ORF">OMED0929_LOCUS5059</name>
</gene>
<evidence type="ECO:0000256" key="1">
    <source>
        <dbReference type="SAM" id="MobiDB-lite"/>
    </source>
</evidence>
<dbReference type="AlphaFoldDB" id="A0A7S0KMH4"/>
<dbReference type="Pfam" id="PF12738">
    <property type="entry name" value="PTCB-BRCT"/>
    <property type="match status" value="1"/>
</dbReference>
<dbReference type="InterPro" id="IPR001357">
    <property type="entry name" value="BRCT_dom"/>
</dbReference>
<feature type="region of interest" description="Disordered" evidence="1">
    <location>
        <begin position="969"/>
        <end position="1042"/>
    </location>
</feature>
<feature type="compositionally biased region" description="Low complexity" evidence="1">
    <location>
        <begin position="980"/>
        <end position="992"/>
    </location>
</feature>